<dbReference type="SUPFAM" id="SSF56059">
    <property type="entry name" value="Glutathione synthetase ATP-binding domain-like"/>
    <property type="match status" value="1"/>
</dbReference>
<dbReference type="Pfam" id="PF07478">
    <property type="entry name" value="Dala_Dala_lig_C"/>
    <property type="match status" value="1"/>
</dbReference>
<gene>
    <name evidence="6" type="ORF">SAMN05421767_11236</name>
</gene>
<evidence type="ECO:0000313" key="6">
    <source>
        <dbReference type="EMBL" id="SEQ95845.1"/>
    </source>
</evidence>
<dbReference type="RefSeq" id="WP_089746449.1">
    <property type="nucleotide sequence ID" value="NZ_FOGF01000012.1"/>
</dbReference>
<dbReference type="PROSITE" id="PS50975">
    <property type="entry name" value="ATP_GRASP"/>
    <property type="match status" value="1"/>
</dbReference>
<dbReference type="STRING" id="137733.SAMN05421767_11236"/>
<keyword evidence="2 4" id="KW-0547">Nucleotide-binding</keyword>
<reference evidence="6 7" key="1">
    <citation type="submission" date="2016-10" db="EMBL/GenBank/DDBJ databases">
        <authorList>
            <person name="de Groot N.N."/>
        </authorList>
    </citation>
    <scope>NUCLEOTIDE SEQUENCE [LARGE SCALE GENOMIC DNA]</scope>
    <source>
        <strain evidence="6 7">DSM 15827</strain>
    </source>
</reference>
<protein>
    <submittedName>
        <fullName evidence="6">D-ala D-ala ligase C-terminus</fullName>
    </submittedName>
</protein>
<dbReference type="GO" id="GO:0008716">
    <property type="term" value="F:D-alanine-D-alanine ligase activity"/>
    <property type="evidence" value="ECO:0007669"/>
    <property type="project" value="InterPro"/>
</dbReference>
<proteinExistence type="predicted"/>
<name>A0A1H9KAG2_9LACT</name>
<dbReference type="PANTHER" id="PTHR43055:SF1">
    <property type="entry name" value="FORMATE-DEPENDENT PHOSPHORIBOSYLGLYCINAMIDE FORMYLTRANSFERASE"/>
    <property type="match status" value="1"/>
</dbReference>
<dbReference type="InterPro" id="IPR013815">
    <property type="entry name" value="ATP_grasp_subdomain_1"/>
</dbReference>
<evidence type="ECO:0000256" key="1">
    <source>
        <dbReference type="ARBA" id="ARBA00022598"/>
    </source>
</evidence>
<evidence type="ECO:0000256" key="4">
    <source>
        <dbReference type="PROSITE-ProRule" id="PRU00409"/>
    </source>
</evidence>
<evidence type="ECO:0000256" key="2">
    <source>
        <dbReference type="ARBA" id="ARBA00022741"/>
    </source>
</evidence>
<dbReference type="Gene3D" id="3.30.1490.20">
    <property type="entry name" value="ATP-grasp fold, A domain"/>
    <property type="match status" value="1"/>
</dbReference>
<keyword evidence="1 6" id="KW-0436">Ligase</keyword>
<evidence type="ECO:0000256" key="3">
    <source>
        <dbReference type="ARBA" id="ARBA00022840"/>
    </source>
</evidence>
<dbReference type="InterPro" id="IPR011095">
    <property type="entry name" value="Dala_Dala_lig_C"/>
</dbReference>
<sequence>MYKRLKGKKLIVLGATAGEINLIKRAQELGIYVIAADYNTDYTLSPGKLVADEAWDISWSDIDELEKRCIAENVDGAIAGYSEFRIDSLIQLCERLDYPCYSNKEQLEITRDKKIFKDTCRKYAVPTVKEYSTVESVDKYPVIVKPVDRAGSIGISIANSKEELEKAYQYAMDLSVTKEVIIEEYIYQGGKIDLYYAIQDGEIKLISSCDTINAKNNGFERVVQSAWLYPCRNEDKVLEKSDNTIRKMIQGMGIKYGCIFFSGFYNEETEDLSFFECGFRLEGGHQSTYVEQRGPFNYLDIFLNHALLGETKDVYNSKIDKDLKCLTINLYGKKGVIKSIKGFEELDKYPECTLSLCQSRIGESCDDTQAILNKLGMFAFSGKDSMVLKERVEEAYKLINILDENNQDMIYDKVQNNEILNW</sequence>
<dbReference type="GO" id="GO:0005829">
    <property type="term" value="C:cytosol"/>
    <property type="evidence" value="ECO:0007669"/>
    <property type="project" value="TreeGrafter"/>
</dbReference>
<feature type="domain" description="ATP-grasp" evidence="5">
    <location>
        <begin position="113"/>
        <end position="307"/>
    </location>
</feature>
<keyword evidence="7" id="KW-1185">Reference proteome</keyword>
<dbReference type="GO" id="GO:0005524">
    <property type="term" value="F:ATP binding"/>
    <property type="evidence" value="ECO:0007669"/>
    <property type="project" value="UniProtKB-UniRule"/>
</dbReference>
<dbReference type="OrthoDB" id="9803907at2"/>
<dbReference type="Gene3D" id="3.30.470.20">
    <property type="entry name" value="ATP-grasp fold, B domain"/>
    <property type="match status" value="1"/>
</dbReference>
<organism evidence="6 7">
    <name type="scientific">Granulicatella balaenopterae</name>
    <dbReference type="NCBI Taxonomy" id="137733"/>
    <lineage>
        <taxon>Bacteria</taxon>
        <taxon>Bacillati</taxon>
        <taxon>Bacillota</taxon>
        <taxon>Bacilli</taxon>
        <taxon>Lactobacillales</taxon>
        <taxon>Carnobacteriaceae</taxon>
        <taxon>Granulicatella</taxon>
    </lineage>
</organism>
<keyword evidence="3 4" id="KW-0067">ATP-binding</keyword>
<dbReference type="EMBL" id="FOGF01000012">
    <property type="protein sequence ID" value="SEQ95845.1"/>
    <property type="molecule type" value="Genomic_DNA"/>
</dbReference>
<dbReference type="GO" id="GO:0046872">
    <property type="term" value="F:metal ion binding"/>
    <property type="evidence" value="ECO:0007669"/>
    <property type="project" value="InterPro"/>
</dbReference>
<dbReference type="Gene3D" id="3.40.50.20">
    <property type="match status" value="1"/>
</dbReference>
<dbReference type="InterPro" id="IPR011761">
    <property type="entry name" value="ATP-grasp"/>
</dbReference>
<dbReference type="AlphaFoldDB" id="A0A1H9KAG2"/>
<evidence type="ECO:0000259" key="5">
    <source>
        <dbReference type="PROSITE" id="PS50975"/>
    </source>
</evidence>
<dbReference type="PANTHER" id="PTHR43055">
    <property type="entry name" value="FORMATE-DEPENDENT PHOSPHORIBOSYLGLYCINAMIDE FORMYLTRANSFERASE"/>
    <property type="match status" value="1"/>
</dbReference>
<accession>A0A1H9KAG2</accession>
<dbReference type="Proteomes" id="UP000198556">
    <property type="component" value="Unassembled WGS sequence"/>
</dbReference>
<evidence type="ECO:0000313" key="7">
    <source>
        <dbReference type="Proteomes" id="UP000198556"/>
    </source>
</evidence>